<sequence length="107" mass="11723">MVQAAWWAHSKEKFRSGAEPLLRHTLSAPSLSRWPLHRSQDDSGYITSAVACISRPPIHTNTTAFGRCKGTFPRTSVPPALILLDVQIVSARPSPHTLNTLPPPDGF</sequence>
<dbReference type="Proteomes" id="UP000799779">
    <property type="component" value="Unassembled WGS sequence"/>
</dbReference>
<evidence type="ECO:0000313" key="2">
    <source>
        <dbReference type="Proteomes" id="UP000799779"/>
    </source>
</evidence>
<dbReference type="EMBL" id="ML977572">
    <property type="protein sequence ID" value="KAF2003401.1"/>
    <property type="molecule type" value="Genomic_DNA"/>
</dbReference>
<dbReference type="OrthoDB" id="10578860at2759"/>
<evidence type="ECO:0000313" key="1">
    <source>
        <dbReference type="EMBL" id="KAF2003401.1"/>
    </source>
</evidence>
<name>A0A6A5WT85_9PLEO</name>
<keyword evidence="2" id="KW-1185">Reference proteome</keyword>
<accession>A0A6A5WT85</accession>
<gene>
    <name evidence="1" type="ORF">P154DRAFT_573004</name>
</gene>
<dbReference type="AlphaFoldDB" id="A0A6A5WT85"/>
<organism evidence="1 2">
    <name type="scientific">Amniculicola lignicola CBS 123094</name>
    <dbReference type="NCBI Taxonomy" id="1392246"/>
    <lineage>
        <taxon>Eukaryota</taxon>
        <taxon>Fungi</taxon>
        <taxon>Dikarya</taxon>
        <taxon>Ascomycota</taxon>
        <taxon>Pezizomycotina</taxon>
        <taxon>Dothideomycetes</taxon>
        <taxon>Pleosporomycetidae</taxon>
        <taxon>Pleosporales</taxon>
        <taxon>Amniculicolaceae</taxon>
        <taxon>Amniculicola</taxon>
    </lineage>
</organism>
<protein>
    <submittedName>
        <fullName evidence="1">Uncharacterized protein</fullName>
    </submittedName>
</protein>
<proteinExistence type="predicted"/>
<reference evidence="1" key="1">
    <citation type="journal article" date="2020" name="Stud. Mycol.">
        <title>101 Dothideomycetes genomes: a test case for predicting lifestyles and emergence of pathogens.</title>
        <authorList>
            <person name="Haridas S."/>
            <person name="Albert R."/>
            <person name="Binder M."/>
            <person name="Bloem J."/>
            <person name="Labutti K."/>
            <person name="Salamov A."/>
            <person name="Andreopoulos B."/>
            <person name="Baker S."/>
            <person name="Barry K."/>
            <person name="Bills G."/>
            <person name="Bluhm B."/>
            <person name="Cannon C."/>
            <person name="Castanera R."/>
            <person name="Culley D."/>
            <person name="Daum C."/>
            <person name="Ezra D."/>
            <person name="Gonzalez J."/>
            <person name="Henrissat B."/>
            <person name="Kuo A."/>
            <person name="Liang C."/>
            <person name="Lipzen A."/>
            <person name="Lutzoni F."/>
            <person name="Magnuson J."/>
            <person name="Mondo S."/>
            <person name="Nolan M."/>
            <person name="Ohm R."/>
            <person name="Pangilinan J."/>
            <person name="Park H.-J."/>
            <person name="Ramirez L."/>
            <person name="Alfaro M."/>
            <person name="Sun H."/>
            <person name="Tritt A."/>
            <person name="Yoshinaga Y."/>
            <person name="Zwiers L.-H."/>
            <person name="Turgeon B."/>
            <person name="Goodwin S."/>
            <person name="Spatafora J."/>
            <person name="Crous P."/>
            <person name="Grigoriev I."/>
        </authorList>
    </citation>
    <scope>NUCLEOTIDE SEQUENCE</scope>
    <source>
        <strain evidence="1">CBS 123094</strain>
    </source>
</reference>